<feature type="compositionally biased region" description="Polar residues" evidence="1">
    <location>
        <begin position="289"/>
        <end position="307"/>
    </location>
</feature>
<accession>A0AAJ0F9X2</accession>
<evidence type="ECO:0000256" key="1">
    <source>
        <dbReference type="SAM" id="MobiDB-lite"/>
    </source>
</evidence>
<proteinExistence type="predicted"/>
<feature type="compositionally biased region" description="Low complexity" evidence="1">
    <location>
        <begin position="434"/>
        <end position="448"/>
    </location>
</feature>
<reference evidence="2" key="1">
    <citation type="submission" date="2023-06" db="EMBL/GenBank/DDBJ databases">
        <title>Genome-scale phylogeny and comparative genomics of the fungal order Sordariales.</title>
        <authorList>
            <consortium name="Lawrence Berkeley National Laboratory"/>
            <person name="Hensen N."/>
            <person name="Bonometti L."/>
            <person name="Westerberg I."/>
            <person name="Brannstrom I.O."/>
            <person name="Guillou S."/>
            <person name="Cros-Aarteil S."/>
            <person name="Calhoun S."/>
            <person name="Haridas S."/>
            <person name="Kuo A."/>
            <person name="Mondo S."/>
            <person name="Pangilinan J."/>
            <person name="Riley R."/>
            <person name="Labutti K."/>
            <person name="Andreopoulos B."/>
            <person name="Lipzen A."/>
            <person name="Chen C."/>
            <person name="Yanf M."/>
            <person name="Daum C."/>
            <person name="Ng V."/>
            <person name="Clum A."/>
            <person name="Steindorff A."/>
            <person name="Ohm R."/>
            <person name="Martin F."/>
            <person name="Silar P."/>
            <person name="Natvig D."/>
            <person name="Lalanne C."/>
            <person name="Gautier V."/>
            <person name="Ament-Velasquez S.L."/>
            <person name="Kruys A."/>
            <person name="Hutchinson M.I."/>
            <person name="Powell A.J."/>
            <person name="Barry K."/>
            <person name="Miller A.N."/>
            <person name="Grigoriev I.V."/>
            <person name="Debuchy R."/>
            <person name="Gladieux P."/>
            <person name="Thoren M.H."/>
            <person name="Johannesson H."/>
        </authorList>
    </citation>
    <scope>NUCLEOTIDE SEQUENCE</scope>
    <source>
        <strain evidence="2">PSN4</strain>
    </source>
</reference>
<dbReference type="EMBL" id="MU839837">
    <property type="protein sequence ID" value="KAK1753570.1"/>
    <property type="molecule type" value="Genomic_DNA"/>
</dbReference>
<gene>
    <name evidence="2" type="ORF">QBC47DRAFT_362458</name>
</gene>
<feature type="compositionally biased region" description="Acidic residues" evidence="1">
    <location>
        <begin position="456"/>
        <end position="468"/>
    </location>
</feature>
<feature type="region of interest" description="Disordered" evidence="1">
    <location>
        <begin position="252"/>
        <end position="308"/>
    </location>
</feature>
<evidence type="ECO:0000313" key="2">
    <source>
        <dbReference type="EMBL" id="KAK1753570.1"/>
    </source>
</evidence>
<name>A0AAJ0F9X2_9PEZI</name>
<feature type="region of interest" description="Disordered" evidence="1">
    <location>
        <begin position="373"/>
        <end position="392"/>
    </location>
</feature>
<feature type="region of interest" description="Disordered" evidence="1">
    <location>
        <begin position="540"/>
        <end position="565"/>
    </location>
</feature>
<feature type="region of interest" description="Disordered" evidence="1">
    <location>
        <begin position="403"/>
        <end position="502"/>
    </location>
</feature>
<keyword evidence="3" id="KW-1185">Reference proteome</keyword>
<feature type="compositionally biased region" description="Basic and acidic residues" evidence="1">
    <location>
        <begin position="551"/>
        <end position="565"/>
    </location>
</feature>
<dbReference type="AlphaFoldDB" id="A0AAJ0F9X2"/>
<comment type="caution">
    <text evidence="2">The sequence shown here is derived from an EMBL/GenBank/DDBJ whole genome shotgun (WGS) entry which is preliminary data.</text>
</comment>
<dbReference type="Proteomes" id="UP001239445">
    <property type="component" value="Unassembled WGS sequence"/>
</dbReference>
<sequence length="565" mass="62872">MADTPMIDAEDVESNAPRDASQALVQDSQQALVQDNQQALVQDNQQSRASKFKAKLANISPVKLQTSGLPVASRPNEPKPEEVIGVRPDLDTFPSSLAETIFQSQRRPAFTFFQDVKAYLLQIRNKPEQRAGVMKNVMKFVAYFVFYFCTSQANLPADISDMDKTWKWMDNLLQGNRTHRLKLQAFVPRWNPKWDETYGLGSVGVPGAPVVEKVKIPPHLLKELVMDLNRVLEWDLEDKDLGGLGGVGSLGSSDVSLAVSKDTSENESEGREEKEKEKERRLEFGPSSRAMTLSGDANQEGESTGTVCNEDILPEETRGLMPRPTLLDEVEEETEELIWRALRRQRGLQQNALINETWENVFGPPYLKAVGWRMSSEPVPPTDTEDADSQPPFSVRQLEKCSGLHIGDPNTQKPASPPRESDASAAGPTSPKVLPQSPTLRTPPLTSTADQRSSDADDEHQTDDDEHQTDDVEHHADDDERHADDDEHHAEDSGCSFDISIGDTVPLSEDCFSLFFQRPKRPTIVPVDEASPEQLPVAELKLEEDEDTESADDKHENGDVNGTEK</sequence>
<feature type="region of interest" description="Disordered" evidence="1">
    <location>
        <begin position="1"/>
        <end position="29"/>
    </location>
</feature>
<organism evidence="2 3">
    <name type="scientific">Echria macrotheca</name>
    <dbReference type="NCBI Taxonomy" id="438768"/>
    <lineage>
        <taxon>Eukaryota</taxon>
        <taxon>Fungi</taxon>
        <taxon>Dikarya</taxon>
        <taxon>Ascomycota</taxon>
        <taxon>Pezizomycotina</taxon>
        <taxon>Sordariomycetes</taxon>
        <taxon>Sordariomycetidae</taxon>
        <taxon>Sordariales</taxon>
        <taxon>Schizotheciaceae</taxon>
        <taxon>Echria</taxon>
    </lineage>
</organism>
<feature type="compositionally biased region" description="Basic and acidic residues" evidence="1">
    <location>
        <begin position="262"/>
        <end position="283"/>
    </location>
</feature>
<feature type="compositionally biased region" description="Basic and acidic residues" evidence="1">
    <location>
        <begin position="469"/>
        <end position="492"/>
    </location>
</feature>
<evidence type="ECO:0000313" key="3">
    <source>
        <dbReference type="Proteomes" id="UP001239445"/>
    </source>
</evidence>
<protein>
    <submittedName>
        <fullName evidence="2">Uncharacterized protein</fullName>
    </submittedName>
</protein>